<dbReference type="EMBL" id="CAJRAY010000077">
    <property type="protein sequence ID" value="CAG5090709.1"/>
    <property type="molecule type" value="Genomic_DNA"/>
</dbReference>
<keyword evidence="2" id="KW-1185">Reference proteome</keyword>
<dbReference type="Proteomes" id="UP000681526">
    <property type="component" value="Unassembled WGS sequence"/>
</dbReference>
<reference evidence="1 2" key="1">
    <citation type="submission" date="2021-04" db="EMBL/GenBank/DDBJ databases">
        <authorList>
            <person name="Rakotoarivonina H."/>
        </authorList>
    </citation>
    <scope>NUCLEOTIDE SEQUENCE [LARGE SCALE GENOMIC DNA]</scope>
    <source>
        <strain evidence="1 2">XE</strain>
    </source>
</reference>
<gene>
    <name evidence="1" type="primary">txxe 2946</name>
    <name evidence="1" type="ORF">TXXE_14530</name>
</gene>
<proteinExistence type="predicted"/>
<evidence type="ECO:0000313" key="2">
    <source>
        <dbReference type="Proteomes" id="UP000681526"/>
    </source>
</evidence>
<sequence>MTKKISISLFAFLFLILLTSAFLVKGFLLKESEVTAELAEVINIDRDQSTIVIRNVSGQETLVNVKVKDIDNFQLNSFYWIEYKSFLRGMPKLISYKLIKFDG</sequence>
<name>A0ABM8V7G2_THEXY</name>
<evidence type="ECO:0000313" key="1">
    <source>
        <dbReference type="EMBL" id="CAG5090709.1"/>
    </source>
</evidence>
<protein>
    <submittedName>
        <fullName evidence="1">Uncharacterized protein</fullName>
    </submittedName>
</protein>
<organism evidence="1 2">
    <name type="scientific">Thermobacillus xylanilyticus</name>
    <dbReference type="NCBI Taxonomy" id="76633"/>
    <lineage>
        <taxon>Bacteria</taxon>
        <taxon>Bacillati</taxon>
        <taxon>Bacillota</taxon>
        <taxon>Bacilli</taxon>
        <taxon>Bacillales</taxon>
        <taxon>Paenibacillaceae</taxon>
        <taxon>Thermobacillus</taxon>
    </lineage>
</organism>
<accession>A0ABM8V7G2</accession>
<comment type="caution">
    <text evidence="1">The sequence shown here is derived from an EMBL/GenBank/DDBJ whole genome shotgun (WGS) entry which is preliminary data.</text>
</comment>